<feature type="compositionally biased region" description="Polar residues" evidence="2">
    <location>
        <begin position="1458"/>
        <end position="1470"/>
    </location>
</feature>
<feature type="region of interest" description="Disordered" evidence="2">
    <location>
        <begin position="2830"/>
        <end position="2899"/>
    </location>
</feature>
<organism evidence="4">
    <name type="scientific">Sus scrofa</name>
    <name type="common">Pig</name>
    <dbReference type="NCBI Taxonomy" id="9823"/>
    <lineage>
        <taxon>Eukaryota</taxon>
        <taxon>Metazoa</taxon>
        <taxon>Chordata</taxon>
        <taxon>Craniata</taxon>
        <taxon>Vertebrata</taxon>
        <taxon>Euteleostomi</taxon>
        <taxon>Mammalia</taxon>
        <taxon>Eutheria</taxon>
        <taxon>Laurasiatheria</taxon>
        <taxon>Artiodactyla</taxon>
        <taxon>Suina</taxon>
        <taxon>Suidae</taxon>
        <taxon>Sus</taxon>
    </lineage>
</organism>
<name>A0A480LYT3_PIG</name>
<dbReference type="EMBL" id="DQIR01122813">
    <property type="protein sequence ID" value="HDA78289.1"/>
    <property type="molecule type" value="Transcribed_RNA"/>
</dbReference>
<evidence type="ECO:0000256" key="2">
    <source>
        <dbReference type="SAM" id="MobiDB-lite"/>
    </source>
</evidence>
<keyword evidence="1" id="KW-0597">Phosphoprotein</keyword>
<feature type="compositionally biased region" description="Basic and acidic residues" evidence="2">
    <location>
        <begin position="466"/>
        <end position="654"/>
    </location>
</feature>
<evidence type="ECO:0000256" key="1">
    <source>
        <dbReference type="ARBA" id="ARBA00022553"/>
    </source>
</evidence>
<accession>A0A480LYT3</accession>
<feature type="region of interest" description="Disordered" evidence="2">
    <location>
        <begin position="815"/>
        <end position="1649"/>
    </location>
</feature>
<feature type="region of interest" description="Disordered" evidence="2">
    <location>
        <begin position="1864"/>
        <end position="1992"/>
    </location>
</feature>
<feature type="compositionally biased region" description="Polar residues" evidence="2">
    <location>
        <begin position="2830"/>
        <end position="2840"/>
    </location>
</feature>
<proteinExistence type="predicted"/>
<feature type="compositionally biased region" description="Low complexity" evidence="2">
    <location>
        <begin position="1734"/>
        <end position="1746"/>
    </location>
</feature>
<feature type="compositionally biased region" description="Polar residues" evidence="2">
    <location>
        <begin position="1961"/>
        <end position="1985"/>
    </location>
</feature>
<feature type="compositionally biased region" description="Basic and acidic residues" evidence="2">
    <location>
        <begin position="2107"/>
        <end position="2131"/>
    </location>
</feature>
<feature type="domain" description="BAT2 N-terminal" evidence="3">
    <location>
        <begin position="1"/>
        <end position="162"/>
    </location>
</feature>
<feature type="region of interest" description="Disordered" evidence="2">
    <location>
        <begin position="2256"/>
        <end position="2289"/>
    </location>
</feature>
<feature type="compositionally biased region" description="Basic and acidic residues" evidence="2">
    <location>
        <begin position="832"/>
        <end position="843"/>
    </location>
</feature>
<feature type="region of interest" description="Disordered" evidence="2">
    <location>
        <begin position="2669"/>
        <end position="2706"/>
    </location>
</feature>
<feature type="compositionally biased region" description="Basic and acidic residues" evidence="2">
    <location>
        <begin position="302"/>
        <end position="311"/>
    </location>
</feature>
<feature type="compositionally biased region" description="Polar residues" evidence="2">
    <location>
        <begin position="1929"/>
        <end position="1951"/>
    </location>
</feature>
<feature type="compositionally biased region" description="Basic and acidic residues" evidence="2">
    <location>
        <begin position="1506"/>
        <end position="1518"/>
    </location>
</feature>
<feature type="compositionally biased region" description="Basic and acidic residues" evidence="2">
    <location>
        <begin position="354"/>
        <end position="369"/>
    </location>
</feature>
<feature type="compositionally biased region" description="Basic and acidic residues" evidence="2">
    <location>
        <begin position="1136"/>
        <end position="1166"/>
    </location>
</feature>
<feature type="compositionally biased region" description="Basic and acidic residues" evidence="2">
    <location>
        <begin position="1383"/>
        <end position="1420"/>
    </location>
</feature>
<evidence type="ECO:0000313" key="4">
    <source>
        <dbReference type="EMBL" id="HDA78289.1"/>
    </source>
</evidence>
<feature type="compositionally biased region" description="Pro residues" evidence="2">
    <location>
        <begin position="1892"/>
        <end position="1906"/>
    </location>
</feature>
<feature type="compositionally biased region" description="Basic and acidic residues" evidence="2">
    <location>
        <begin position="1694"/>
        <end position="1706"/>
    </location>
</feature>
<feature type="compositionally biased region" description="Basic and acidic residues" evidence="2">
    <location>
        <begin position="1007"/>
        <end position="1017"/>
    </location>
</feature>
<dbReference type="EMBL" id="DQIR01032933">
    <property type="protein sequence ID" value="HCZ88408.1"/>
    <property type="molecule type" value="Transcribed_RNA"/>
</dbReference>
<feature type="compositionally biased region" description="Basic and acidic residues" evidence="2">
    <location>
        <begin position="153"/>
        <end position="162"/>
    </location>
</feature>
<feature type="compositionally biased region" description="Basic and acidic residues" evidence="2">
    <location>
        <begin position="90"/>
        <end position="99"/>
    </location>
</feature>
<feature type="compositionally biased region" description="Low complexity" evidence="2">
    <location>
        <begin position="1806"/>
        <end position="1829"/>
    </location>
</feature>
<feature type="compositionally biased region" description="Basic and acidic residues" evidence="2">
    <location>
        <begin position="859"/>
        <end position="878"/>
    </location>
</feature>
<evidence type="ECO:0000259" key="3">
    <source>
        <dbReference type="Pfam" id="PF07001"/>
    </source>
</evidence>
<feature type="compositionally biased region" description="Pro residues" evidence="2">
    <location>
        <begin position="1065"/>
        <end position="1086"/>
    </location>
</feature>
<feature type="region of interest" description="Disordered" evidence="2">
    <location>
        <begin position="1806"/>
        <end position="1833"/>
    </location>
</feature>
<dbReference type="InterPro" id="IPR009738">
    <property type="entry name" value="BAT2_N"/>
</dbReference>
<feature type="compositionally biased region" description="Basic and acidic residues" evidence="2">
    <location>
        <begin position="885"/>
        <end position="895"/>
    </location>
</feature>
<feature type="compositionally biased region" description="Basic and acidic residues" evidence="2">
    <location>
        <begin position="1217"/>
        <end position="1233"/>
    </location>
</feature>
<feature type="region of interest" description="Disordered" evidence="2">
    <location>
        <begin position="262"/>
        <end position="737"/>
    </location>
</feature>
<feature type="compositionally biased region" description="Polar residues" evidence="2">
    <location>
        <begin position="1478"/>
        <end position="1492"/>
    </location>
</feature>
<feature type="compositionally biased region" description="Low complexity" evidence="2">
    <location>
        <begin position="2319"/>
        <end position="2333"/>
    </location>
</feature>
<feature type="compositionally biased region" description="Basic and acidic residues" evidence="2">
    <location>
        <begin position="1264"/>
        <end position="1300"/>
    </location>
</feature>
<feature type="compositionally biased region" description="Basic and acidic residues" evidence="2">
    <location>
        <begin position="1027"/>
        <end position="1064"/>
    </location>
</feature>
<feature type="compositionally biased region" description="Low complexity" evidence="2">
    <location>
        <begin position="682"/>
        <end position="705"/>
    </location>
</feature>
<feature type="compositionally biased region" description="Polar residues" evidence="2">
    <location>
        <begin position="2018"/>
        <end position="2044"/>
    </location>
</feature>
<dbReference type="PANTHER" id="PTHR14038">
    <property type="entry name" value="BAT2 HLA-B-ASSOCIATED TRANSCRIPT 2"/>
    <property type="match status" value="1"/>
</dbReference>
<feature type="region of interest" description="Disordered" evidence="2">
    <location>
        <begin position="2005"/>
        <end position="2160"/>
    </location>
</feature>
<reference evidence="4" key="1">
    <citation type="journal article" date="2019" name="PeerJ">
        <title>Genes of the pig, Sus scrofa, reconstructed with EvidentialGene.</title>
        <authorList>
            <person name="Gilbert D.G."/>
        </authorList>
    </citation>
    <scope>NUCLEOTIDE SEQUENCE</scope>
</reference>
<feature type="compositionally biased region" description="Basic and acidic residues" evidence="2">
    <location>
        <begin position="1309"/>
        <end position="1332"/>
    </location>
</feature>
<sequence>MSEKSGQSTKAKDGKKYATLSLFNTYKGKSLETQKTTVAARHGLQSLGKVGISRRMPPPANLPSLKAENKGNDPNVNIVPKDGTGWASKQEQHEEEKAPEVPPAQPKPGVTAPPEVAPAPKSWASNKQGGQGDGIQVNSHFQQEFPSLQAAGDQEKKEKEANDDNYGPGPSLRPPNVACWRDGGKSVGSPLTSDQDEKPGQDESAAGTSEQNDILKVVEKRIACGPPQAKLNGQQPALASQYRAMMPPYMFQQYPRMAYPPLHGPMRFPPSLSETNKGLRGRGPPPSWASEPERPSILSASELKELDKFDNLDAEADEGWAGAQMEVDYTEQLNFSDDDEQGSTSPKENSSEDQDSKGSENTENRKEADEVYNTKSSSQIPAQPPVAKGPYGKGPPFNQDRGPSSHLPPPPKLLAQQHPPPDRQAAPGRPGPFPPKQQVPDEDEIWKQRRRQQSELSAAVERARKRREEEERRMEEQRKAACAEKLKRLDEKLGIVDKQPSPEEIREREREKEREKEREREKELEKEQEREREKEREKERERQQEKEKELEREQEKQREMEKERKQEKEKEIERQQEKEKELQVMKEQEKECELEKKEREKMEEKTEHREPTLEPMVEKPESENNCNKEDDPVFSRQDSNRSEKETTQAAHEAEPESGSQPRPAVLSGYFKQFQKSLPPRFQRQQEQMKQQQWQQQQQQQGVLPQTVPSQPSSGAVPPPPHRPLYQPMQPHPQHLASMGFDPRWLMMQSYMDPRMISGRPAMDIPPIHPGMIPPKPLMRRDQVEGTPNNSESFEHIARTTRDHAISLSEPRVMWGSDTYPHTEPQQATTPKATEEPEDVRPEAPLDQEQITAAYPVEHSQLEAHPKADFIRESSETEVQKFLSRSVEDIRPHHTDTNNQSACFDVSDRKTISTPQEERISSGETQPARKRSVSHGSNHTQKSEEQRNEPSASIPKVTGRCLDSKEPAERPEEKPKKEGFIRSSEGPKPEKPYKSKSETRWGPRPGSNRREEGNDRPVRRSGPIKKPILRDMKEEREQRKEKEGEKGEKVTEKIAKPEKTEKKEPLPPPPPPVAPVQPQLVPPPPQPESEKFPSVETSTLVQKPPQDTEKALEPVSNVEVEPAAKTVNQQTVSAPTVKEEKQPEKISKDLVTERTRPDSRPAIKKESTLPPRTYWKEARDRDWFPDQGYRGRGRGEYYSRGRSYRGSYGGRGRGGRGHTRDYPQYRDSKPRTEHVPPGPLRQREESETRSESSDFEVVPKRRRQRGSETDTDSEVHESASDKDSLSKGKLPKREERSENKKPIKPQSFKPENHVRIDNRPLEKPFVRDDDKSKPGFLPKGEPTRRGRGGTFRRGGRDPGGRPSRPSTLRRPAYRDNQWNPRQAEVPKPDDGEPPRRHEQFIPIPADKRPPKFERKFDPARERPRRQRPTRPPRQDKPPRFRRLREREAASKTSEVAVPTNGTVNNVVQEPVNTAGDISGNKTPDLSNQNSSDQANEEWETASESSDFNERRERDEKKNADLNAQVVVKAGENVLPPKREIAKRSFSSQRPGIDRQNRRGNNGPPKSGRNFSGPRNERRSGPPSKSGKRGPFDDQSAGTTGADPVNGSSAHHQEGAPNGTGQKNSKDSTGKKREDPKPGPKKPKEKVDALSQFDLNNYASVVIIDDHPEVTVVEDPQSNLNDDGFTEVVSKKQQKRLQDEERRKKEEQIIQVWNKKNASEKGRSQTSKLPPRFAKKQATGTQQAQPPASALVSAPGPGSTSAPVPATTSAPVLASAPAPVLASSSAPVSAPAAVPILTSTSAALPTLASASAPVPAPASTSATATASSSVPAPTPILASVSTSASVPILTSASIPILASALAPASVPSPAVSAPTVPTSTPAAPASASTTPASLPAPTPTPAPAPAAAPTPASTLVQVPALPPAPASTAPGQTQGQIHKTVQSPLQTTTQSSKQPPPSIRLPSAQTPNGTDYVTTGKSIQSSQSHGTLKTELWDNKVAPQAVLNDISKKLGPISPPQPPSVSAWNKPLTSFGSAASSEGTKNSQESGVEIGIDTIQFGAPASNGNENEIVPVLSEKTTDKMSEPKEQRQKQPRAGPIKAQKLPDLSPVENKEHKPGPIGKERSLKNRKVKDAQQVEPEGQEKPSPATVRSTDPVTTKETKAVSEISTEIGTMISVSSTEYGTNVKESVTDYTTPSSSLPNTVATNNAKMEDTLVNNVPLPNTLPLPKRETIQQSSSLTSVPPTTFSLTFKMESARKAWENSPNVREKGSPVTSTAPPIASGVSSSASGPSTANYNSFSSASMPQIPVASVTPTTSLSGAGTYTTSSLSTKSTTTSDPPNICKVKPQQLQTSSLPSASHFSQLSCMPSLIAQQQQSPQVYVSQSAAAQIPAFYMDTSHLFNTQHARLAPPSLAQQQGFQPGLSQPTSVQQIPIPIYAPLQGQHQAQLSLGAGPAVSQAQELFSSSLQPYRSQPAFMQSNLSQPSVVLSGTAIHNFPAVQHQELAKAQSGLAFQQTSNTQPIPILYEHQLGQASGLGGSQLIDTHLLQARANLTQASNLYSGQVQQPGQTNFYNTAQSPSALQQVNYGMVTVPLPASQLSLPNFGSTGQPLIALPQTLQPPLQHTTAQAQAQSLSRPAQVSQPFRGLIPAGTQHSMIATTGKMSEMELKAFGSGIDIKPGTPPISGRSTTPTSSPFRATSTSPNSQSSKMNSIVYQKQFQSAPATVRMTQPFPTQFAPQILSQPNLVPPLVRAPHTNTFPAPVQRPPMALASQMPPPLTTGLMSHARLPHVARGPCGSLSGVRGNQAQAALKAEQDMKAKQRAEVLQSTQRFFSEQQQNKQIGSKAQKVDSDTSKPSETLTDPPGVCQEKVEEKPPPAPTIATKPVRTGPIKPQAIKTEETKS</sequence>
<feature type="compositionally biased region" description="Polar residues" evidence="2">
    <location>
        <begin position="136"/>
        <end position="146"/>
    </location>
</feature>
<dbReference type="PANTHER" id="PTHR14038:SF6">
    <property type="entry name" value="PROTEIN PRRC2C"/>
    <property type="match status" value="1"/>
</dbReference>
<feature type="region of interest" description="Disordered" evidence="2">
    <location>
        <begin position="2311"/>
        <end position="2340"/>
    </location>
</feature>
<feature type="region of interest" description="Disordered" evidence="2">
    <location>
        <begin position="47"/>
        <end position="213"/>
    </location>
</feature>
<feature type="compositionally biased region" description="Basic and acidic residues" evidence="2">
    <location>
        <begin position="1431"/>
        <end position="1448"/>
    </location>
</feature>
<feature type="compositionally biased region" description="Basic and acidic residues" evidence="2">
    <location>
        <begin position="905"/>
        <end position="920"/>
    </location>
</feature>
<dbReference type="Pfam" id="PF07001">
    <property type="entry name" value="BAT2_N"/>
    <property type="match status" value="1"/>
</dbReference>
<feature type="compositionally biased region" description="Basic and acidic residues" evidence="2">
    <location>
        <begin position="1622"/>
        <end position="1636"/>
    </location>
</feature>
<feature type="compositionally biased region" description="Basic and acidic residues" evidence="2">
    <location>
        <begin position="1240"/>
        <end position="1251"/>
    </location>
</feature>
<protein>
    <submittedName>
        <fullName evidence="4">Protein PRRC2C isoform X1</fullName>
    </submittedName>
</protein>
<feature type="compositionally biased region" description="Low complexity" evidence="2">
    <location>
        <begin position="1864"/>
        <end position="1891"/>
    </location>
</feature>
<dbReference type="InterPro" id="IPR033184">
    <property type="entry name" value="PRRC2"/>
</dbReference>
<feature type="compositionally biased region" description="Basic and acidic residues" evidence="2">
    <location>
        <begin position="961"/>
        <end position="1000"/>
    </location>
</feature>
<feature type="region of interest" description="Disordered" evidence="2">
    <location>
        <begin position="1671"/>
        <end position="1765"/>
    </location>
</feature>
<feature type="compositionally biased region" description="Polar residues" evidence="2">
    <location>
        <begin position="2682"/>
        <end position="2706"/>
    </location>
</feature>
<feature type="compositionally biased region" description="Low complexity" evidence="2">
    <location>
        <begin position="2273"/>
        <end position="2288"/>
    </location>
</feature>
<feature type="compositionally biased region" description="Basic and acidic residues" evidence="2">
    <location>
        <begin position="2074"/>
        <end position="2087"/>
    </location>
</feature>
<feature type="compositionally biased region" description="Basic and acidic residues" evidence="2">
    <location>
        <begin position="1173"/>
        <end position="1183"/>
    </location>
</feature>
<feature type="compositionally biased region" description="Basic and acidic residues" evidence="2">
    <location>
        <begin position="2256"/>
        <end position="2266"/>
    </location>
</feature>